<dbReference type="AlphaFoldDB" id="A0A8S1UC81"/>
<dbReference type="Proteomes" id="UP000689195">
    <property type="component" value="Unassembled WGS sequence"/>
</dbReference>
<sequence>MSKGPKLHPNQPNILIDLDLPYYVNKTQIMVFGQSINLVQLFQTQETKSNQSYLKVVSLFIQ</sequence>
<dbReference type="EMBL" id="CAJJDO010000037">
    <property type="protein sequence ID" value="CAD8161757.1"/>
    <property type="molecule type" value="Genomic_DNA"/>
</dbReference>
<gene>
    <name evidence="1" type="ORF">PPENT_87.1.T0370006</name>
</gene>
<accession>A0A8S1UC81</accession>
<reference evidence="1" key="1">
    <citation type="submission" date="2021-01" db="EMBL/GenBank/DDBJ databases">
        <authorList>
            <consortium name="Genoscope - CEA"/>
            <person name="William W."/>
        </authorList>
    </citation>
    <scope>NUCLEOTIDE SEQUENCE</scope>
</reference>
<evidence type="ECO:0000313" key="2">
    <source>
        <dbReference type="Proteomes" id="UP000689195"/>
    </source>
</evidence>
<keyword evidence="2" id="KW-1185">Reference proteome</keyword>
<evidence type="ECO:0000313" key="1">
    <source>
        <dbReference type="EMBL" id="CAD8161757.1"/>
    </source>
</evidence>
<proteinExistence type="predicted"/>
<name>A0A8S1UC81_9CILI</name>
<comment type="caution">
    <text evidence="1">The sequence shown here is derived from an EMBL/GenBank/DDBJ whole genome shotgun (WGS) entry which is preliminary data.</text>
</comment>
<organism evidence="1 2">
    <name type="scientific">Paramecium pentaurelia</name>
    <dbReference type="NCBI Taxonomy" id="43138"/>
    <lineage>
        <taxon>Eukaryota</taxon>
        <taxon>Sar</taxon>
        <taxon>Alveolata</taxon>
        <taxon>Ciliophora</taxon>
        <taxon>Intramacronucleata</taxon>
        <taxon>Oligohymenophorea</taxon>
        <taxon>Peniculida</taxon>
        <taxon>Parameciidae</taxon>
        <taxon>Paramecium</taxon>
    </lineage>
</organism>
<protein>
    <submittedName>
        <fullName evidence="1">Uncharacterized protein</fullName>
    </submittedName>
</protein>